<evidence type="ECO:0000256" key="5">
    <source>
        <dbReference type="SAM" id="SignalP"/>
    </source>
</evidence>
<feature type="domain" description="Glycoside hydrolase family 31 TIM barrel" evidence="6">
    <location>
        <begin position="249"/>
        <end position="535"/>
    </location>
</feature>
<dbReference type="AlphaFoldDB" id="A0A1B6CDQ5"/>
<feature type="domain" description="Glycosyl hydrolase family 31 C-terminal" evidence="7">
    <location>
        <begin position="551"/>
        <end position="637"/>
    </location>
</feature>
<organism evidence="8">
    <name type="scientific">Clastoptera arizonana</name>
    <name type="common">Arizona spittle bug</name>
    <dbReference type="NCBI Taxonomy" id="38151"/>
    <lineage>
        <taxon>Eukaryota</taxon>
        <taxon>Metazoa</taxon>
        <taxon>Ecdysozoa</taxon>
        <taxon>Arthropoda</taxon>
        <taxon>Hexapoda</taxon>
        <taxon>Insecta</taxon>
        <taxon>Pterygota</taxon>
        <taxon>Neoptera</taxon>
        <taxon>Paraneoptera</taxon>
        <taxon>Hemiptera</taxon>
        <taxon>Auchenorrhyncha</taxon>
        <taxon>Cercopoidea</taxon>
        <taxon>Clastopteridae</taxon>
        <taxon>Clastoptera</taxon>
    </lineage>
</organism>
<dbReference type="PANTHER" id="PTHR43053">
    <property type="entry name" value="GLYCOSIDASE FAMILY 31"/>
    <property type="match status" value="1"/>
</dbReference>
<evidence type="ECO:0000256" key="3">
    <source>
        <dbReference type="ARBA" id="ARBA00023295"/>
    </source>
</evidence>
<dbReference type="CDD" id="cd06592">
    <property type="entry name" value="GH31_NET37"/>
    <property type="match status" value="1"/>
</dbReference>
<dbReference type="InterPro" id="IPR000322">
    <property type="entry name" value="Glyco_hydro_31_TIM"/>
</dbReference>
<dbReference type="EMBL" id="GEDC01025706">
    <property type="protein sequence ID" value="JAS11592.1"/>
    <property type="molecule type" value="Transcribed_RNA"/>
</dbReference>
<evidence type="ECO:0000313" key="8">
    <source>
        <dbReference type="EMBL" id="JAS11592.1"/>
    </source>
</evidence>
<dbReference type="SUPFAM" id="SSF51011">
    <property type="entry name" value="Glycosyl hydrolase domain"/>
    <property type="match status" value="1"/>
</dbReference>
<gene>
    <name evidence="8" type="ORF">g.9375</name>
</gene>
<reference evidence="8" key="1">
    <citation type="submission" date="2015-12" db="EMBL/GenBank/DDBJ databases">
        <title>De novo transcriptome assembly of four potential Pierce s Disease insect vectors from Arizona vineyards.</title>
        <authorList>
            <person name="Tassone E.E."/>
        </authorList>
    </citation>
    <scope>NUCLEOTIDE SEQUENCE</scope>
</reference>
<name>A0A1B6CDQ5_9HEMI</name>
<keyword evidence="3 4" id="KW-0326">Glycosidase</keyword>
<evidence type="ECO:0000256" key="4">
    <source>
        <dbReference type="RuleBase" id="RU361185"/>
    </source>
</evidence>
<feature type="chain" id="PRO_5008580305" description="Glycoside hydrolase family 31 N-terminal domain-containing protein" evidence="5">
    <location>
        <begin position="22"/>
        <end position="637"/>
    </location>
</feature>
<evidence type="ECO:0000259" key="7">
    <source>
        <dbReference type="Pfam" id="PF21365"/>
    </source>
</evidence>
<keyword evidence="5" id="KW-0732">Signal</keyword>
<feature type="signal peptide" evidence="5">
    <location>
        <begin position="1"/>
        <end position="21"/>
    </location>
</feature>
<evidence type="ECO:0000259" key="6">
    <source>
        <dbReference type="Pfam" id="PF01055"/>
    </source>
</evidence>
<dbReference type="Pfam" id="PF01055">
    <property type="entry name" value="Glyco_hydro_31_2nd"/>
    <property type="match status" value="1"/>
</dbReference>
<dbReference type="SUPFAM" id="SSF51445">
    <property type="entry name" value="(Trans)glycosidases"/>
    <property type="match status" value="1"/>
</dbReference>
<dbReference type="Gene3D" id="3.20.20.80">
    <property type="entry name" value="Glycosidases"/>
    <property type="match status" value="1"/>
</dbReference>
<sequence>MILHWNFILFEYLILFSSSHGSGHPVDRTLQLQELHLTHVQGSIKVVLASPTGSPALHGELGVQLENTIPKLGVCSNGEHCLHFENDLKLSVKKVKSKCHEVLWTSSQNITLEDCFSFGTAHWYGGPEYINQYWPVEKLNLSDFSYVNKMEDNTAITEPYWLNSEGTYIYVDPTVPLFIDTNNHRDNSICLISKQTDPYLPRDQSILKYTVCSLSNAKVAHRHAIKNFWDKPEGIPDTRMVEHPIWSTWVRYKLDVSDAVIRQFAQEIVDNGFNNSQLEIDDNWETCYGSAQFNTSRFPKMKKLTSYLKSLGFRVTLWNHPFINTNCELFTKAKELGHLVKDQNGNVVSTWWDGEGGVVDFTNTSAVKWFKKLRDDMMTNNGIDSMKFDAGESSWLPQIPSLNVTPNLHPKGFSAKYVEAVAQFSPMIEVRVGDRTQKLAIFVRMLDKDSKWDFRNGLATLLTTLFQMNIVGYPFVLPDMVGGNAYSGDIVTKEMFIRWLQATTFMPSIQFSVTPWDFDDETVKISKIFTQLHYQYSGKIIELMNKSVETGDPINMPIWWVDPTDKTAQACWSEYLLGEDILVAPVIEEGATQRDIYLPKGKWRDESKPQHKVYKGRKWLRNYKADLSTLPYFTRVG</sequence>
<comment type="similarity">
    <text evidence="1 4">Belongs to the glycosyl hydrolase 31 family.</text>
</comment>
<dbReference type="PANTHER" id="PTHR43053:SF4">
    <property type="entry name" value="MYOGENESIS-REGULATING GLYCOSIDASE"/>
    <property type="match status" value="1"/>
</dbReference>
<accession>A0A1B6CDQ5</accession>
<dbReference type="Pfam" id="PF21365">
    <property type="entry name" value="Glyco_hydro_31_3rd"/>
    <property type="match status" value="1"/>
</dbReference>
<dbReference type="InterPro" id="IPR017853">
    <property type="entry name" value="GH"/>
</dbReference>
<evidence type="ECO:0008006" key="9">
    <source>
        <dbReference type="Google" id="ProtNLM"/>
    </source>
</evidence>
<dbReference type="InterPro" id="IPR013780">
    <property type="entry name" value="Glyco_hydro_b"/>
</dbReference>
<dbReference type="InterPro" id="IPR050985">
    <property type="entry name" value="Alpha-glycosidase_related"/>
</dbReference>
<proteinExistence type="inferred from homology"/>
<dbReference type="GO" id="GO:0005975">
    <property type="term" value="P:carbohydrate metabolic process"/>
    <property type="evidence" value="ECO:0007669"/>
    <property type="project" value="InterPro"/>
</dbReference>
<dbReference type="Gene3D" id="2.60.40.1180">
    <property type="entry name" value="Golgi alpha-mannosidase II"/>
    <property type="match status" value="1"/>
</dbReference>
<dbReference type="GO" id="GO:0004553">
    <property type="term" value="F:hydrolase activity, hydrolyzing O-glycosyl compounds"/>
    <property type="evidence" value="ECO:0007669"/>
    <property type="project" value="InterPro"/>
</dbReference>
<evidence type="ECO:0000256" key="2">
    <source>
        <dbReference type="ARBA" id="ARBA00022801"/>
    </source>
</evidence>
<keyword evidence="2 4" id="KW-0378">Hydrolase</keyword>
<dbReference type="InterPro" id="IPR048395">
    <property type="entry name" value="Glyco_hydro_31_C"/>
</dbReference>
<protein>
    <recommendedName>
        <fullName evidence="9">Glycoside hydrolase family 31 N-terminal domain-containing protein</fullName>
    </recommendedName>
</protein>
<evidence type="ECO:0000256" key="1">
    <source>
        <dbReference type="ARBA" id="ARBA00007806"/>
    </source>
</evidence>